<feature type="domain" description="VOC" evidence="2">
    <location>
        <begin position="48"/>
        <end position="167"/>
    </location>
</feature>
<dbReference type="Proteomes" id="UP000316292">
    <property type="component" value="Unassembled WGS sequence"/>
</dbReference>
<dbReference type="Gene3D" id="3.10.180.10">
    <property type="entry name" value="2,3-Dihydroxybiphenyl 1,2-Dioxygenase, domain 1"/>
    <property type="match status" value="1"/>
</dbReference>
<evidence type="ECO:0000259" key="2">
    <source>
        <dbReference type="PROSITE" id="PS51819"/>
    </source>
</evidence>
<evidence type="ECO:0000313" key="3">
    <source>
        <dbReference type="EMBL" id="TMQ50889.1"/>
    </source>
</evidence>
<protein>
    <submittedName>
        <fullName evidence="3">VOC family protein</fullName>
    </submittedName>
</protein>
<dbReference type="InterPro" id="IPR037523">
    <property type="entry name" value="VOC_core"/>
</dbReference>
<dbReference type="InterPro" id="IPR029068">
    <property type="entry name" value="Glyas_Bleomycin-R_OHBP_Dase"/>
</dbReference>
<reference evidence="3 4" key="1">
    <citation type="journal article" date="2019" name="Nat. Microbiol.">
        <title>Mediterranean grassland soil C-N compound turnover is dependent on rainfall and depth, and is mediated by genomically divergent microorganisms.</title>
        <authorList>
            <person name="Diamond S."/>
            <person name="Andeer P.F."/>
            <person name="Li Z."/>
            <person name="Crits-Christoph A."/>
            <person name="Burstein D."/>
            <person name="Anantharaman K."/>
            <person name="Lane K.R."/>
            <person name="Thomas B.C."/>
            <person name="Pan C."/>
            <person name="Northen T.R."/>
            <person name="Banfield J.F."/>
        </authorList>
    </citation>
    <scope>NUCLEOTIDE SEQUENCE [LARGE SCALE GENOMIC DNA]</scope>
    <source>
        <strain evidence="3">WS_1</strain>
    </source>
</reference>
<gene>
    <name evidence="3" type="ORF">E6K71_01240</name>
</gene>
<proteinExistence type="predicted"/>
<dbReference type="SUPFAM" id="SSF54593">
    <property type="entry name" value="Glyoxalase/Bleomycin resistance protein/Dihydroxybiphenyl dioxygenase"/>
    <property type="match status" value="1"/>
</dbReference>
<dbReference type="PROSITE" id="PS51819">
    <property type="entry name" value="VOC"/>
    <property type="match status" value="1"/>
</dbReference>
<name>A0A538SHP7_UNCEI</name>
<dbReference type="InterPro" id="IPR004360">
    <property type="entry name" value="Glyas_Fos-R_dOase_dom"/>
</dbReference>
<sequence length="168" mass="18133">MPDRREVDARPPALEASEIAMPAPGFRRPSAPPTDGRDTVTTTTLQARALTPTFTVNDIKKSLEFYKNLGFAVAEEWKQEGQLRGVMLEAGGASMGLSQDDFSKGRDRMKGVGVRLHLETVQDVEALARQAKAAGVKLDGEPGPLPWGPIGFSVTDPDGFKLTISKPE</sequence>
<dbReference type="Pfam" id="PF00903">
    <property type="entry name" value="Glyoxalase"/>
    <property type="match status" value="1"/>
</dbReference>
<dbReference type="AlphaFoldDB" id="A0A538SHP7"/>
<organism evidence="3 4">
    <name type="scientific">Eiseniibacteriota bacterium</name>
    <dbReference type="NCBI Taxonomy" id="2212470"/>
    <lineage>
        <taxon>Bacteria</taxon>
        <taxon>Candidatus Eiseniibacteriota</taxon>
    </lineage>
</organism>
<comment type="caution">
    <text evidence="3">The sequence shown here is derived from an EMBL/GenBank/DDBJ whole genome shotgun (WGS) entry which is preliminary data.</text>
</comment>
<dbReference type="EMBL" id="VBOR01000026">
    <property type="protein sequence ID" value="TMQ50889.1"/>
    <property type="molecule type" value="Genomic_DNA"/>
</dbReference>
<dbReference type="PANTHER" id="PTHR36503:SF1">
    <property type="entry name" value="BLR2520 PROTEIN"/>
    <property type="match status" value="1"/>
</dbReference>
<evidence type="ECO:0000256" key="1">
    <source>
        <dbReference type="SAM" id="MobiDB-lite"/>
    </source>
</evidence>
<feature type="region of interest" description="Disordered" evidence="1">
    <location>
        <begin position="1"/>
        <end position="39"/>
    </location>
</feature>
<evidence type="ECO:0000313" key="4">
    <source>
        <dbReference type="Proteomes" id="UP000316292"/>
    </source>
</evidence>
<accession>A0A538SHP7</accession>
<dbReference type="PANTHER" id="PTHR36503">
    <property type="entry name" value="BLR2520 PROTEIN"/>
    <property type="match status" value="1"/>
</dbReference>